<feature type="transmembrane region" description="Helical" evidence="2">
    <location>
        <begin position="48"/>
        <end position="75"/>
    </location>
</feature>
<keyword evidence="5" id="KW-1185">Reference proteome</keyword>
<protein>
    <submittedName>
        <fullName evidence="4">Membrane protein</fullName>
    </submittedName>
</protein>
<evidence type="ECO:0000313" key="5">
    <source>
        <dbReference type="Proteomes" id="UP000008291"/>
    </source>
</evidence>
<evidence type="ECO:0000256" key="2">
    <source>
        <dbReference type="SAM" id="Phobius"/>
    </source>
</evidence>
<feature type="domain" description="DUF2231" evidence="3">
    <location>
        <begin position="16"/>
        <end position="150"/>
    </location>
</feature>
<keyword evidence="2" id="KW-0812">Transmembrane</keyword>
<dbReference type="STRING" id="292415.Tbd_1387"/>
<evidence type="ECO:0000256" key="1">
    <source>
        <dbReference type="SAM" id="MobiDB-lite"/>
    </source>
</evidence>
<dbReference type="eggNOG" id="COG4244">
    <property type="taxonomic scope" value="Bacteria"/>
</dbReference>
<dbReference type="RefSeq" id="WP_011311899.1">
    <property type="nucleotide sequence ID" value="NC_007404.1"/>
</dbReference>
<feature type="compositionally biased region" description="Basic and acidic residues" evidence="1">
    <location>
        <begin position="179"/>
        <end position="195"/>
    </location>
</feature>
<feature type="transmembrane region" description="Helical" evidence="2">
    <location>
        <begin position="23"/>
        <end position="42"/>
    </location>
</feature>
<keyword evidence="2" id="KW-0472">Membrane</keyword>
<dbReference type="InterPro" id="IPR019251">
    <property type="entry name" value="DUF2231_TM"/>
</dbReference>
<gene>
    <name evidence="4" type="ordered locus">Tbd_1387</name>
</gene>
<feature type="transmembrane region" description="Helical" evidence="2">
    <location>
        <begin position="87"/>
        <end position="105"/>
    </location>
</feature>
<accession>Q3SJ30</accession>
<dbReference type="KEGG" id="tbd:Tbd_1387"/>
<proteinExistence type="predicted"/>
<keyword evidence="2" id="KW-1133">Transmembrane helix</keyword>
<sequence length="195" mass="21121">MALYHPDIPSTAQVAGHPIHPMLVPFPIAFLVTALITDLTYLNTEDPFWALASLWLLRAGLVMGILAAVFGLVDFYSRRTIRDHKIAWYHFIGNATVLILAWVNVSMRNEAPIDGLTPAGITLSAVVAGILLVTAWLGGEMAYRHHIGAVPAARESVTVERTPPGARPSTMASSYVPAGHERRTGPGDRRNHVAA</sequence>
<dbReference type="EMBL" id="CP000116">
    <property type="protein sequence ID" value="AAZ97340.1"/>
    <property type="molecule type" value="Genomic_DNA"/>
</dbReference>
<dbReference type="AlphaFoldDB" id="Q3SJ30"/>
<dbReference type="Pfam" id="PF09990">
    <property type="entry name" value="DUF2231"/>
    <property type="match status" value="1"/>
</dbReference>
<evidence type="ECO:0000259" key="3">
    <source>
        <dbReference type="Pfam" id="PF09990"/>
    </source>
</evidence>
<reference evidence="4 5" key="1">
    <citation type="journal article" date="2006" name="J. Bacteriol.">
        <title>The genome sequence of the obligately chemolithoautotrophic, facultatively anaerobic bacterium Thiobacillus denitrificans.</title>
        <authorList>
            <person name="Beller H.R."/>
            <person name="Chain P.S."/>
            <person name="Letain T.E."/>
            <person name="Chakicherla A."/>
            <person name="Larimer F.W."/>
            <person name="Richardson P.M."/>
            <person name="Coleman M.A."/>
            <person name="Wood A.P."/>
            <person name="Kelly D.P."/>
        </authorList>
    </citation>
    <scope>NUCLEOTIDE SEQUENCE [LARGE SCALE GENOMIC DNA]</scope>
    <source>
        <strain evidence="4 5">ATCC 25259</strain>
    </source>
</reference>
<feature type="region of interest" description="Disordered" evidence="1">
    <location>
        <begin position="157"/>
        <end position="195"/>
    </location>
</feature>
<dbReference type="Proteomes" id="UP000008291">
    <property type="component" value="Chromosome"/>
</dbReference>
<feature type="transmembrane region" description="Helical" evidence="2">
    <location>
        <begin position="117"/>
        <end position="137"/>
    </location>
</feature>
<name>Q3SJ30_THIDA</name>
<organism evidence="4 5">
    <name type="scientific">Thiobacillus denitrificans (strain ATCC 25259 / T1)</name>
    <dbReference type="NCBI Taxonomy" id="292415"/>
    <lineage>
        <taxon>Bacteria</taxon>
        <taxon>Pseudomonadati</taxon>
        <taxon>Pseudomonadota</taxon>
        <taxon>Betaproteobacteria</taxon>
        <taxon>Nitrosomonadales</taxon>
        <taxon>Thiobacillaceae</taxon>
        <taxon>Thiobacillus</taxon>
    </lineage>
</organism>
<evidence type="ECO:0000313" key="4">
    <source>
        <dbReference type="EMBL" id="AAZ97340.1"/>
    </source>
</evidence>
<dbReference type="HOGENOM" id="CLU_107155_2_0_4"/>